<gene>
    <name evidence="2" type="ORF">CLV93_106188</name>
</gene>
<dbReference type="EMBL" id="PYGC01000006">
    <property type="protein sequence ID" value="PSK82440.1"/>
    <property type="molecule type" value="Genomic_DNA"/>
</dbReference>
<accession>A0A2P8CBU7</accession>
<evidence type="ECO:0000313" key="2">
    <source>
        <dbReference type="EMBL" id="PSK82440.1"/>
    </source>
</evidence>
<organism evidence="2 3">
    <name type="scientific">Prolixibacter denitrificans</name>
    <dbReference type="NCBI Taxonomy" id="1541063"/>
    <lineage>
        <taxon>Bacteria</taxon>
        <taxon>Pseudomonadati</taxon>
        <taxon>Bacteroidota</taxon>
        <taxon>Bacteroidia</taxon>
        <taxon>Marinilabiliales</taxon>
        <taxon>Prolixibacteraceae</taxon>
        <taxon>Prolixibacter</taxon>
    </lineage>
</organism>
<name>A0A2P8CBU7_9BACT</name>
<dbReference type="Gene3D" id="1.20.5.340">
    <property type="match status" value="1"/>
</dbReference>
<protein>
    <recommendedName>
        <fullName evidence="4">DUF1566 domain-containing protein</fullName>
    </recommendedName>
</protein>
<evidence type="ECO:0008006" key="4">
    <source>
        <dbReference type="Google" id="ProtNLM"/>
    </source>
</evidence>
<proteinExistence type="predicted"/>
<evidence type="ECO:0000256" key="1">
    <source>
        <dbReference type="SAM" id="Coils"/>
    </source>
</evidence>
<dbReference type="AlphaFoldDB" id="A0A2P8CBU7"/>
<keyword evidence="1" id="KW-0175">Coiled coil</keyword>
<reference evidence="2 3" key="1">
    <citation type="submission" date="2018-03" db="EMBL/GenBank/DDBJ databases">
        <title>Genomic Encyclopedia of Archaeal and Bacterial Type Strains, Phase II (KMG-II): from individual species to whole genera.</title>
        <authorList>
            <person name="Goeker M."/>
        </authorList>
    </citation>
    <scope>NUCLEOTIDE SEQUENCE [LARGE SCALE GENOMIC DNA]</scope>
    <source>
        <strain evidence="2 3">DSM 27267</strain>
    </source>
</reference>
<dbReference type="Proteomes" id="UP000240621">
    <property type="component" value="Unassembled WGS sequence"/>
</dbReference>
<sequence length="693" mass="73423">MLASSKFEKLCSLTNPIHKYGSMKILNSEKVTYLLLFGLLLFFTPGITVAQNVSVSDEPHNPDSTAVLDIYSNTKGLLIPRVDLVAPNDPVVGTKPTGLLVWNKTASALYPNVGLYYWDATAADWKSISSTEYVPQASAHYIGSATSYDSADSILDKSLYDIDVLFQAIAQQPGTNANYMVNIIATRQGAGLNETDGAYLNHPTATYISTATSLNEADSLLDNQLTTVTNSTATNSAALVNLNTRVTNNTNAIATNTSNISTNTSDISNLQTQVNNLASNTSTQTEIDAVEAGAGLNADGTYSANSGATYIGTATSLNNADNLLDQAINSVMADVQTNNQNVSQLSQDVANVQQQATNIQAELDNTQAGAGLGTDGSYTANAGTNVITSATDLNNADVLLDQAVTAVTTTAQTNQSNISSLDTRVQTLENNSVTSADFGAAGTVEANKAIVAGSDKSVSGFNKISTDGKVTVGATTQPEASAIMEVNSTTQGFLPPRMTLAQIDAIASPAEGLMVYCTSLHQPLYYNGSHWMTYTGRPAEIKVGNKLEGGIIFYINNSTNEVYVVAEQVFNGLEWGPIDQMIGATSIDGSSNTSLINTALASNTTYAAPFCASYTYELKTDWYLPSQEEMALLYAAQAQLPSGFIQSAYYWTSTEVDASKAVAFDGSTGTAITAGQLKSSKYQFYAIRKFVIQ</sequence>
<comment type="caution">
    <text evidence="2">The sequence shown here is derived from an EMBL/GenBank/DDBJ whole genome shotgun (WGS) entry which is preliminary data.</text>
</comment>
<feature type="coiled-coil region" evidence="1">
    <location>
        <begin position="335"/>
        <end position="369"/>
    </location>
</feature>
<evidence type="ECO:0000313" key="3">
    <source>
        <dbReference type="Proteomes" id="UP000240621"/>
    </source>
</evidence>